<gene>
    <name evidence="1" type="ORF">S12H4_13821</name>
</gene>
<comment type="caution">
    <text evidence="1">The sequence shown here is derived from an EMBL/GenBank/DDBJ whole genome shotgun (WGS) entry which is preliminary data.</text>
</comment>
<accession>X1SFD7</accession>
<protein>
    <submittedName>
        <fullName evidence="1">Uncharacterized protein</fullName>
    </submittedName>
</protein>
<name>X1SFD7_9ZZZZ</name>
<dbReference type="AlphaFoldDB" id="X1SFD7"/>
<proteinExistence type="predicted"/>
<sequence>MGLFKLVHDVIGVNKRKMAGSIKKAANSMNGQRDKLRKCDKVRRMRIK</sequence>
<reference evidence="1" key="1">
    <citation type="journal article" date="2014" name="Front. Microbiol.">
        <title>High frequency of phylogenetically diverse reductive dehalogenase-homologous genes in deep subseafloor sedimentary metagenomes.</title>
        <authorList>
            <person name="Kawai M."/>
            <person name="Futagami T."/>
            <person name="Toyoda A."/>
            <person name="Takaki Y."/>
            <person name="Nishi S."/>
            <person name="Hori S."/>
            <person name="Arai W."/>
            <person name="Tsubouchi T."/>
            <person name="Morono Y."/>
            <person name="Uchiyama I."/>
            <person name="Ito T."/>
            <person name="Fujiyama A."/>
            <person name="Inagaki F."/>
            <person name="Takami H."/>
        </authorList>
    </citation>
    <scope>NUCLEOTIDE SEQUENCE</scope>
    <source>
        <strain evidence="1">Expedition CK06-06</strain>
    </source>
</reference>
<evidence type="ECO:0000313" key="1">
    <source>
        <dbReference type="EMBL" id="GAI77866.1"/>
    </source>
</evidence>
<dbReference type="EMBL" id="BARW01006577">
    <property type="protein sequence ID" value="GAI77866.1"/>
    <property type="molecule type" value="Genomic_DNA"/>
</dbReference>
<organism evidence="1">
    <name type="scientific">marine sediment metagenome</name>
    <dbReference type="NCBI Taxonomy" id="412755"/>
    <lineage>
        <taxon>unclassified sequences</taxon>
        <taxon>metagenomes</taxon>
        <taxon>ecological metagenomes</taxon>
    </lineage>
</organism>